<dbReference type="EMBL" id="VYTZ01000001">
    <property type="protein sequence ID" value="KAA9382013.1"/>
    <property type="molecule type" value="Genomic_DNA"/>
</dbReference>
<dbReference type="Proteomes" id="UP000327011">
    <property type="component" value="Unassembled WGS sequence"/>
</dbReference>
<evidence type="ECO:0000313" key="8">
    <source>
        <dbReference type="EMBL" id="KAA9382013.1"/>
    </source>
</evidence>
<evidence type="ECO:0000256" key="2">
    <source>
        <dbReference type="ARBA" id="ARBA00012247"/>
    </source>
</evidence>
<feature type="domain" description="GP-PDE" evidence="7">
    <location>
        <begin position="30"/>
        <end position="355"/>
    </location>
</feature>
<dbReference type="SUPFAM" id="SSF51695">
    <property type="entry name" value="PLC-like phosphodiesterases"/>
    <property type="match status" value="1"/>
</dbReference>
<dbReference type="PROSITE" id="PS51704">
    <property type="entry name" value="GP_PDE"/>
    <property type="match status" value="1"/>
</dbReference>
<comment type="caution">
    <text evidence="8">The sequence shown here is derived from an EMBL/GenBank/DDBJ whole genome shotgun (WGS) entry which is preliminary data.</text>
</comment>
<accession>A0A5J5KCM8</accession>
<evidence type="ECO:0000256" key="4">
    <source>
        <dbReference type="ARBA" id="ARBA00022798"/>
    </source>
</evidence>
<keyword evidence="4" id="KW-0319">Glycerol metabolism</keyword>
<dbReference type="InterPro" id="IPR017946">
    <property type="entry name" value="PLC-like_Pdiesterase_TIM-brl"/>
</dbReference>
<comment type="catalytic activity">
    <reaction evidence="6">
        <text>a sn-glycero-3-phosphodiester + H2O = an alcohol + sn-glycerol 3-phosphate + H(+)</text>
        <dbReference type="Rhea" id="RHEA:12969"/>
        <dbReference type="ChEBI" id="CHEBI:15377"/>
        <dbReference type="ChEBI" id="CHEBI:15378"/>
        <dbReference type="ChEBI" id="CHEBI:30879"/>
        <dbReference type="ChEBI" id="CHEBI:57597"/>
        <dbReference type="ChEBI" id="CHEBI:83408"/>
        <dbReference type="EC" id="3.1.4.46"/>
    </reaction>
</comment>
<keyword evidence="3" id="KW-0732">Signal</keyword>
<organism evidence="8 9">
    <name type="scientific">Microbispora cellulosiformans</name>
    <dbReference type="NCBI Taxonomy" id="2614688"/>
    <lineage>
        <taxon>Bacteria</taxon>
        <taxon>Bacillati</taxon>
        <taxon>Actinomycetota</taxon>
        <taxon>Actinomycetes</taxon>
        <taxon>Streptosporangiales</taxon>
        <taxon>Streptosporangiaceae</taxon>
        <taxon>Microbispora</taxon>
    </lineage>
</organism>
<protein>
    <recommendedName>
        <fullName evidence="2">glycerophosphodiester phosphodiesterase</fullName>
        <ecNumber evidence="2">3.1.4.46</ecNumber>
    </recommendedName>
</protein>
<evidence type="ECO:0000256" key="1">
    <source>
        <dbReference type="ARBA" id="ARBA00007277"/>
    </source>
</evidence>
<evidence type="ECO:0000256" key="5">
    <source>
        <dbReference type="ARBA" id="ARBA00022801"/>
    </source>
</evidence>
<evidence type="ECO:0000256" key="3">
    <source>
        <dbReference type="ARBA" id="ARBA00022729"/>
    </source>
</evidence>
<dbReference type="InterPro" id="IPR030395">
    <property type="entry name" value="GP_PDE_dom"/>
</dbReference>
<keyword evidence="9" id="KW-1185">Reference proteome</keyword>
<dbReference type="CDD" id="cd08602">
    <property type="entry name" value="GDPD_ScGlpQ1_like"/>
    <property type="match status" value="1"/>
</dbReference>
<reference evidence="8 9" key="1">
    <citation type="submission" date="2019-09" db="EMBL/GenBank/DDBJ databases">
        <title>Screening of Novel Bioactive Compounds from Soil-Associated.</title>
        <authorList>
            <person name="Gong X."/>
        </authorList>
    </citation>
    <scope>NUCLEOTIDE SEQUENCE [LARGE SCALE GENOMIC DNA]</scope>
    <source>
        <strain evidence="8 9">Gxj-6</strain>
    </source>
</reference>
<comment type="similarity">
    <text evidence="1">Belongs to the glycerophosphoryl diester phosphodiesterase family.</text>
</comment>
<name>A0A5J5KCM8_9ACTN</name>
<dbReference type="GO" id="GO:0006629">
    <property type="term" value="P:lipid metabolic process"/>
    <property type="evidence" value="ECO:0007669"/>
    <property type="project" value="InterPro"/>
</dbReference>
<dbReference type="GO" id="GO:0008889">
    <property type="term" value="F:glycerophosphodiester phosphodiesterase activity"/>
    <property type="evidence" value="ECO:0007669"/>
    <property type="project" value="UniProtKB-EC"/>
</dbReference>
<dbReference type="GO" id="GO:0042597">
    <property type="term" value="C:periplasmic space"/>
    <property type="evidence" value="ECO:0007669"/>
    <property type="project" value="TreeGrafter"/>
</dbReference>
<dbReference type="PANTHER" id="PTHR43620:SF7">
    <property type="entry name" value="GLYCEROPHOSPHODIESTER PHOSPHODIESTERASE GDPD5-RELATED"/>
    <property type="match status" value="1"/>
</dbReference>
<dbReference type="Pfam" id="PF03009">
    <property type="entry name" value="GDPD"/>
    <property type="match status" value="1"/>
</dbReference>
<evidence type="ECO:0000256" key="6">
    <source>
        <dbReference type="ARBA" id="ARBA00047512"/>
    </source>
</evidence>
<dbReference type="PANTHER" id="PTHR43620">
    <property type="entry name" value="GLYCEROPHOSPHORYL DIESTER PHOSPHODIESTERASE"/>
    <property type="match status" value="1"/>
</dbReference>
<dbReference type="AlphaFoldDB" id="A0A5J5KCM8"/>
<proteinExistence type="inferred from homology"/>
<gene>
    <name evidence="8" type="ORF">F5972_00440</name>
</gene>
<evidence type="ECO:0000259" key="7">
    <source>
        <dbReference type="PROSITE" id="PS51704"/>
    </source>
</evidence>
<sequence length="358" mass="39345">MSVLATVAVLPAAEATAQRTGVLGGQASGPVIIAHRGASAYRPEHTLAGYELAVRMGADYIEPDLVLTKDGVLVASHSPEIGSTTDVANHPEFAGRVKTKNFDGWEMTSWFAEDFTLAELKTLRCREDEPSIRQHTTIYDGRYQIPTFQEVIDLTRRLSRELGRDVGMYPETKNPTYYRKLGMPIEPKLIRALEANGLNTPRAKVIVQSFEVGNLKELHKRLRVPLIQLLYKDGAPPDFAESGDPRTYADLVTPAGLREIATYAAGIGPDKDMVIGRNPDGTLGRVTNLVRDAHRAGLVVHAYTFRAENDTLPKDFRSSDRDGDYGDLFGELKKFFAAGVDGVFTDNTDIGVAARAER</sequence>
<keyword evidence="5" id="KW-0378">Hydrolase</keyword>
<evidence type="ECO:0000313" key="9">
    <source>
        <dbReference type="Proteomes" id="UP000327011"/>
    </source>
</evidence>
<dbReference type="EC" id="3.1.4.46" evidence="2"/>
<dbReference type="GO" id="GO:0006071">
    <property type="term" value="P:glycerol metabolic process"/>
    <property type="evidence" value="ECO:0007669"/>
    <property type="project" value="UniProtKB-KW"/>
</dbReference>
<dbReference type="Gene3D" id="3.20.20.190">
    <property type="entry name" value="Phosphatidylinositol (PI) phosphodiesterase"/>
    <property type="match status" value="1"/>
</dbReference>